<reference evidence="8" key="1">
    <citation type="submission" date="2020-03" db="EMBL/GenBank/DDBJ databases">
        <title>A high-quality chromosome-level genome assembly of a woody plant with both climbing and erect habits, Rhamnella rubrinervis.</title>
        <authorList>
            <person name="Lu Z."/>
            <person name="Yang Y."/>
            <person name="Zhu X."/>
            <person name="Sun Y."/>
        </authorList>
    </citation>
    <scope>NUCLEOTIDE SEQUENCE</scope>
    <source>
        <strain evidence="8">BYM</strain>
        <tissue evidence="8">Leaf</tissue>
    </source>
</reference>
<dbReference type="SMART" id="SM00353">
    <property type="entry name" value="HLH"/>
    <property type="match status" value="1"/>
</dbReference>
<dbReference type="Gene3D" id="4.10.280.10">
    <property type="entry name" value="Helix-loop-helix DNA-binding domain"/>
    <property type="match status" value="1"/>
</dbReference>
<evidence type="ECO:0000256" key="4">
    <source>
        <dbReference type="ARBA" id="ARBA00023242"/>
    </source>
</evidence>
<dbReference type="CDD" id="cd11446">
    <property type="entry name" value="bHLH_AtILR3_like"/>
    <property type="match status" value="1"/>
</dbReference>
<comment type="caution">
    <text evidence="8">The sequence shown here is derived from an EMBL/GenBank/DDBJ whole genome shotgun (WGS) entry which is preliminary data.</text>
</comment>
<evidence type="ECO:0000256" key="5">
    <source>
        <dbReference type="SAM" id="Coils"/>
    </source>
</evidence>
<organism evidence="8 9">
    <name type="scientific">Rhamnella rubrinervis</name>
    <dbReference type="NCBI Taxonomy" id="2594499"/>
    <lineage>
        <taxon>Eukaryota</taxon>
        <taxon>Viridiplantae</taxon>
        <taxon>Streptophyta</taxon>
        <taxon>Embryophyta</taxon>
        <taxon>Tracheophyta</taxon>
        <taxon>Spermatophyta</taxon>
        <taxon>Magnoliopsida</taxon>
        <taxon>eudicotyledons</taxon>
        <taxon>Gunneridae</taxon>
        <taxon>Pentapetalae</taxon>
        <taxon>rosids</taxon>
        <taxon>fabids</taxon>
        <taxon>Rosales</taxon>
        <taxon>Rhamnaceae</taxon>
        <taxon>rhamnoid group</taxon>
        <taxon>Rhamneae</taxon>
        <taxon>Rhamnella</taxon>
    </lineage>
</organism>
<dbReference type="EMBL" id="VOIH02000003">
    <property type="protein sequence ID" value="KAF3450465.1"/>
    <property type="molecule type" value="Genomic_DNA"/>
</dbReference>
<dbReference type="PANTHER" id="PTHR46133">
    <property type="entry name" value="BHLH TRANSCRIPTION FACTOR"/>
    <property type="match status" value="1"/>
</dbReference>
<evidence type="ECO:0000259" key="7">
    <source>
        <dbReference type="PROSITE" id="PS50888"/>
    </source>
</evidence>
<accession>A0A8K0HER7</accession>
<dbReference type="GO" id="GO:0046983">
    <property type="term" value="F:protein dimerization activity"/>
    <property type="evidence" value="ECO:0007669"/>
    <property type="project" value="InterPro"/>
</dbReference>
<evidence type="ECO:0000256" key="2">
    <source>
        <dbReference type="ARBA" id="ARBA00023015"/>
    </source>
</evidence>
<protein>
    <recommendedName>
        <fullName evidence="7">BHLH domain-containing protein</fullName>
    </recommendedName>
</protein>
<keyword evidence="4" id="KW-0539">Nucleus</keyword>
<dbReference type="GO" id="GO:0003700">
    <property type="term" value="F:DNA-binding transcription factor activity"/>
    <property type="evidence" value="ECO:0007669"/>
    <property type="project" value="InterPro"/>
</dbReference>
<dbReference type="OrthoDB" id="515493at2759"/>
<evidence type="ECO:0000313" key="9">
    <source>
        <dbReference type="Proteomes" id="UP000796880"/>
    </source>
</evidence>
<feature type="domain" description="BHLH" evidence="7">
    <location>
        <begin position="76"/>
        <end position="127"/>
    </location>
</feature>
<evidence type="ECO:0000256" key="3">
    <source>
        <dbReference type="ARBA" id="ARBA00023163"/>
    </source>
</evidence>
<proteinExistence type="predicted"/>
<dbReference type="PANTHER" id="PTHR46133:SF23">
    <property type="entry name" value="TRANSCRIPTION FACTOR ILR3-LIKE"/>
    <property type="match status" value="1"/>
</dbReference>
<dbReference type="PROSITE" id="PS50888">
    <property type="entry name" value="BHLH"/>
    <property type="match status" value="1"/>
</dbReference>
<dbReference type="Proteomes" id="UP000796880">
    <property type="component" value="Unassembled WGS sequence"/>
</dbReference>
<evidence type="ECO:0000256" key="1">
    <source>
        <dbReference type="ARBA" id="ARBA00004123"/>
    </source>
</evidence>
<dbReference type="AlphaFoldDB" id="A0A8K0HER7"/>
<dbReference type="InterPro" id="IPR036638">
    <property type="entry name" value="HLH_DNA-bd_sf"/>
</dbReference>
<keyword evidence="2" id="KW-0805">Transcription regulation</keyword>
<feature type="coiled-coil region" evidence="5">
    <location>
        <begin position="119"/>
        <end position="153"/>
    </location>
</feature>
<sequence>MCSPENHNWVFDYGLIEDLPVPGGDLPALDPPAFTWPSHSFTAPTALSVDFNDSCENSDGLNETGSRKRVRPESFGSSGSKACREKMRRDRLNDRFLELGSILDPGRPPKMDKAVILGAAVRMAEKNELRDEKQRLKAEKDSLDQQVKALSNQPSFLHPSALAAPYTRPGHVVGSKLVPFGYPGISMWQFMPPAAVDTSQDHVLRPPVA</sequence>
<keyword evidence="9" id="KW-1185">Reference proteome</keyword>
<evidence type="ECO:0000313" key="8">
    <source>
        <dbReference type="EMBL" id="KAF3450465.1"/>
    </source>
</evidence>
<feature type="region of interest" description="Disordered" evidence="6">
    <location>
        <begin position="57"/>
        <end position="85"/>
    </location>
</feature>
<evidence type="ECO:0000256" key="6">
    <source>
        <dbReference type="SAM" id="MobiDB-lite"/>
    </source>
</evidence>
<keyword evidence="3" id="KW-0804">Transcription</keyword>
<dbReference type="SUPFAM" id="SSF47459">
    <property type="entry name" value="HLH, helix-loop-helix DNA-binding domain"/>
    <property type="match status" value="1"/>
</dbReference>
<name>A0A8K0HER7_9ROSA</name>
<dbReference type="GO" id="GO:0005634">
    <property type="term" value="C:nucleus"/>
    <property type="evidence" value="ECO:0007669"/>
    <property type="project" value="UniProtKB-SubCell"/>
</dbReference>
<dbReference type="Pfam" id="PF00010">
    <property type="entry name" value="HLH"/>
    <property type="match status" value="1"/>
</dbReference>
<dbReference type="InterPro" id="IPR011598">
    <property type="entry name" value="bHLH_dom"/>
</dbReference>
<dbReference type="GO" id="GO:0006879">
    <property type="term" value="P:intracellular iron ion homeostasis"/>
    <property type="evidence" value="ECO:0007669"/>
    <property type="project" value="InterPro"/>
</dbReference>
<keyword evidence="5" id="KW-0175">Coiled coil</keyword>
<gene>
    <name evidence="8" type="ORF">FNV43_RR06548</name>
</gene>
<dbReference type="InterPro" id="IPR044818">
    <property type="entry name" value="ILR3-like"/>
</dbReference>
<comment type="subcellular location">
    <subcellularLocation>
        <location evidence="1">Nucleus</location>
    </subcellularLocation>
</comment>